<evidence type="ECO:0000313" key="2">
    <source>
        <dbReference type="EMBL" id="MBA4535776.1"/>
    </source>
</evidence>
<dbReference type="InterPro" id="IPR014245">
    <property type="entry name" value="Spore_III_AF"/>
</dbReference>
<dbReference type="Proteomes" id="UP000472971">
    <property type="component" value="Unassembled WGS sequence"/>
</dbReference>
<feature type="transmembrane region" description="Helical" evidence="1">
    <location>
        <begin position="37"/>
        <end position="54"/>
    </location>
</feature>
<protein>
    <submittedName>
        <fullName evidence="3">Stage III sporulation protein AF</fullName>
    </submittedName>
</protein>
<comment type="caution">
    <text evidence="3">The sequence shown here is derived from an EMBL/GenBank/DDBJ whole genome shotgun (WGS) entry which is preliminary data.</text>
</comment>
<keyword evidence="4" id="KW-1185">Reference proteome</keyword>
<dbReference type="Pfam" id="PF09581">
    <property type="entry name" value="Spore_III_AF"/>
    <property type="match status" value="1"/>
</dbReference>
<accession>A0A6B3VT54</accession>
<dbReference type="AlphaFoldDB" id="A0A6B3VT54"/>
<keyword evidence="1" id="KW-0812">Transmembrane</keyword>
<keyword evidence="1" id="KW-1133">Transmembrane helix</keyword>
<dbReference type="EMBL" id="JACEIO010000002">
    <property type="protein sequence ID" value="MBA4535776.1"/>
    <property type="molecule type" value="Genomic_DNA"/>
</dbReference>
<proteinExistence type="predicted"/>
<dbReference type="NCBIfam" id="TIGR02896">
    <property type="entry name" value="spore_III_AF"/>
    <property type="match status" value="1"/>
</dbReference>
<keyword evidence="1" id="KW-0472">Membrane</keyword>
<gene>
    <name evidence="3" type="primary">spoIIIAF</name>
    <name evidence="3" type="ORF">G4D64_01150</name>
    <name evidence="2" type="ORF">H1Z61_01150</name>
</gene>
<evidence type="ECO:0000313" key="4">
    <source>
        <dbReference type="Proteomes" id="UP000472971"/>
    </source>
</evidence>
<dbReference type="EMBL" id="JAAIWN010000002">
    <property type="protein sequence ID" value="NEY80152.1"/>
    <property type="molecule type" value="Genomic_DNA"/>
</dbReference>
<evidence type="ECO:0000256" key="1">
    <source>
        <dbReference type="SAM" id="Phobius"/>
    </source>
</evidence>
<reference evidence="2 5" key="2">
    <citation type="submission" date="2020-07" db="EMBL/GenBank/DDBJ databases">
        <authorList>
            <person name="Feng H."/>
        </authorList>
    </citation>
    <scope>NUCLEOTIDE SEQUENCE [LARGE SCALE GENOMIC DNA]</scope>
    <source>
        <strain evidence="5">s-12</strain>
        <strain evidence="2">S-12</strain>
    </source>
</reference>
<organism evidence="3 4">
    <name type="scientific">Bacillus aquiflavi</name>
    <dbReference type="NCBI Taxonomy" id="2672567"/>
    <lineage>
        <taxon>Bacteria</taxon>
        <taxon>Bacillati</taxon>
        <taxon>Bacillota</taxon>
        <taxon>Bacilli</taxon>
        <taxon>Bacillales</taxon>
        <taxon>Bacillaceae</taxon>
        <taxon>Bacillus</taxon>
    </lineage>
</organism>
<name>A0A6B3VT54_9BACI</name>
<reference evidence="3 4" key="1">
    <citation type="submission" date="2020-02" db="EMBL/GenBank/DDBJ databases">
        <title>Bacillus aquiflavi sp. nov., isolated from yellow water of strong flavor Chinese baijiu in Yibin region of China.</title>
        <authorList>
            <person name="Xie J."/>
        </authorList>
    </citation>
    <scope>NUCLEOTIDE SEQUENCE [LARGE SCALE GENOMIC DNA]</scope>
    <source>
        <strain evidence="3 4">3H-10</strain>
    </source>
</reference>
<feature type="transmembrane region" description="Helical" evidence="1">
    <location>
        <begin position="6"/>
        <end position="25"/>
    </location>
</feature>
<evidence type="ECO:0000313" key="3">
    <source>
        <dbReference type="EMBL" id="NEY80152.1"/>
    </source>
</evidence>
<dbReference type="RefSeq" id="WP_163239243.1">
    <property type="nucleotide sequence ID" value="NZ_JAAIWN010000002.1"/>
</dbReference>
<dbReference type="Proteomes" id="UP000570010">
    <property type="component" value="Unassembled WGS sequence"/>
</dbReference>
<sequence>MDVIKEWVTNIILFILIATIIDMLLPNSALRKYTKMVTGLLLIAVILTPVFNIFSNDFEKTLASISKIDLNKGNGMENLIEMKKKEIQASQHAYIVEQMAVQLKMDVEEELIKQYGLEIVKIDFLTDQSKREAFPENIDKLIVLLQEPQEGNRAIEAVKKIDINTKAPLQSQQETNTETSVAKLLAKRWDIDEKIVQVVLEGGIAKEDGQR</sequence>
<evidence type="ECO:0000313" key="5">
    <source>
        <dbReference type="Proteomes" id="UP000570010"/>
    </source>
</evidence>